<dbReference type="Gramene" id="TraesSTA2D03G01074520.1">
    <property type="protein sequence ID" value="TraesSTA2D03G01074520.1"/>
    <property type="gene ID" value="TraesSTA2D03G01074520"/>
</dbReference>
<dbReference type="Proteomes" id="UP000280104">
    <property type="component" value="Chromosome II"/>
</dbReference>
<dbReference type="EMBL" id="LS480641">
    <property type="protein sequence ID" value="SPT15546.1"/>
    <property type="molecule type" value="Genomic_DNA"/>
</dbReference>
<dbReference type="Gramene" id="TraesJAG2D03G01089540.1">
    <property type="protein sequence ID" value="TraesJAG2D03G01089540.1"/>
    <property type="gene ID" value="TraesJAG2D03G01089540"/>
</dbReference>
<dbReference type="Gramene" id="TraesLAC2D03G01038030.1">
    <property type="protein sequence ID" value="TraesLAC2D03G01038030.1"/>
    <property type="gene ID" value="TraesLAC2D03G01038030"/>
</dbReference>
<dbReference type="InterPro" id="IPR053085">
    <property type="entry name" value="Jasmonate-induced_protein"/>
</dbReference>
<dbReference type="Gramene" id="TraesPARA_EIv1.0_0626880.1">
    <property type="protein sequence ID" value="TraesPARA_EIv1.0_0626880.1.CDS"/>
    <property type="gene ID" value="TraesPARA_EIv1.0_0626880"/>
</dbReference>
<dbReference type="Gene3D" id="2.60.270.50">
    <property type="match status" value="1"/>
</dbReference>
<dbReference type="Gramene" id="TraesARI2D03G01101720.1">
    <property type="protein sequence ID" value="TraesARI2D03G01101720.1"/>
    <property type="gene ID" value="TraesARI2D03G01101720"/>
</dbReference>
<dbReference type="Gramene" id="TraesNOR2D03G01099000.1">
    <property type="protein sequence ID" value="TraesNOR2D03G01099000.1"/>
    <property type="gene ID" value="TraesNOR2D03G01099000"/>
</dbReference>
<dbReference type="Gramene" id="TraesKAR2D01G0006180.1">
    <property type="protein sequence ID" value="cds.TraesKAR2D01G0006180.1"/>
    <property type="gene ID" value="TraesKAR2D01G0006180"/>
</dbReference>
<sequence length="210" mass="23170">MANCFGEVVDNFKLNEMLRYVGKPKTREDRAREAVSLMNEDSKNIKASKYVEGVKDWYGDGVSTLCILYNATGDTLYYVGEHDWFGFIGRTPYPAEIGNGQYAAFLHTHNTGAASGSEGAVVYRGKNRDGQDRDYLVAWSTPFGPWYSNKAYCEIGGVNYFDDRWGHVSGKMENGGYSCNAKSDGCEIQATTATGGSPMFHAIIKTPFAP</sequence>
<organism evidence="1 2">
    <name type="scientific">Triticum aestivum</name>
    <name type="common">Wheat</name>
    <dbReference type="NCBI Taxonomy" id="4565"/>
    <lineage>
        <taxon>Eukaryota</taxon>
        <taxon>Viridiplantae</taxon>
        <taxon>Streptophyta</taxon>
        <taxon>Embryophyta</taxon>
        <taxon>Tracheophyta</taxon>
        <taxon>Spermatophyta</taxon>
        <taxon>Magnoliopsida</taxon>
        <taxon>Liliopsida</taxon>
        <taxon>Poales</taxon>
        <taxon>Poaceae</taxon>
        <taxon>BOP clade</taxon>
        <taxon>Pooideae</taxon>
        <taxon>Triticodae</taxon>
        <taxon>Triticeae</taxon>
        <taxon>Triticinae</taxon>
        <taxon>Triticum</taxon>
    </lineage>
</organism>
<dbReference type="Gramene" id="TraesLDM2D03G01087170.1">
    <property type="protein sequence ID" value="TraesLDM2D03G01087170.1"/>
    <property type="gene ID" value="TraesLDM2D03G01087170"/>
</dbReference>
<dbReference type="Pfam" id="PF21230">
    <property type="entry name" value="Nakanori"/>
    <property type="match status" value="1"/>
</dbReference>
<dbReference type="Gramene" id="TraesJUL2D03G01090400.1">
    <property type="protein sequence ID" value="TraesJUL2D03G01090400.1"/>
    <property type="gene ID" value="TraesJUL2D03G01090400"/>
</dbReference>
<accession>A0A7H4LAA8</accession>
<dbReference type="PANTHER" id="PTHR36482">
    <property type="entry name" value="OSJNBA0024J22.15 PROTEIN"/>
    <property type="match status" value="1"/>
</dbReference>
<dbReference type="Gramene" id="TraesSYM2D03G01100400.1">
    <property type="protein sequence ID" value="TraesSYM2D03G01100400.1"/>
    <property type="gene ID" value="TraesSYM2D03G01100400"/>
</dbReference>
<gene>
    <name evidence="1" type="ORF">CAMPLR22A2D_LOCUS135</name>
</gene>
<reference evidence="1 2" key="1">
    <citation type="submission" date="2018-05" db="EMBL/GenBank/DDBJ databases">
        <authorList>
            <person name="Thind KAUR A."/>
        </authorList>
    </citation>
    <scope>NUCLEOTIDE SEQUENCE [LARGE SCALE GENOMIC DNA]</scope>
</reference>
<evidence type="ECO:0000313" key="1">
    <source>
        <dbReference type="EMBL" id="SPT15546.1"/>
    </source>
</evidence>
<name>A0A7H4LAA8_WHEAT</name>
<proteinExistence type="predicted"/>
<dbReference type="PANTHER" id="PTHR36482:SF7">
    <property type="entry name" value="OS04G0308500 PROTEIN"/>
    <property type="match status" value="1"/>
</dbReference>
<dbReference type="AlphaFoldDB" id="A0A7H4LAA8"/>
<dbReference type="Gramene" id="TraesMAC2D03G01084830.1">
    <property type="protein sequence ID" value="TraesMAC2D03G01084830.1"/>
    <property type="gene ID" value="TraesMAC2D03G01084830"/>
</dbReference>
<dbReference type="InterPro" id="IPR049065">
    <property type="entry name" value="Nakanori"/>
</dbReference>
<protein>
    <submittedName>
        <fullName evidence="1">Uncharacterized protein</fullName>
    </submittedName>
</protein>
<evidence type="ECO:0000313" key="2">
    <source>
        <dbReference type="Proteomes" id="UP000280104"/>
    </source>
</evidence>